<organism evidence="3 4">
    <name type="scientific">Anopheles sinensis</name>
    <name type="common">Mosquito</name>
    <dbReference type="NCBI Taxonomy" id="74873"/>
    <lineage>
        <taxon>Eukaryota</taxon>
        <taxon>Metazoa</taxon>
        <taxon>Ecdysozoa</taxon>
        <taxon>Arthropoda</taxon>
        <taxon>Hexapoda</taxon>
        <taxon>Insecta</taxon>
        <taxon>Pterygota</taxon>
        <taxon>Neoptera</taxon>
        <taxon>Endopterygota</taxon>
        <taxon>Diptera</taxon>
        <taxon>Nematocera</taxon>
        <taxon>Culicoidea</taxon>
        <taxon>Culicidae</taxon>
        <taxon>Anophelinae</taxon>
        <taxon>Anopheles</taxon>
    </lineage>
</organism>
<protein>
    <submittedName>
        <fullName evidence="2 3">Uncharacterized protein</fullName>
    </submittedName>
</protein>
<name>A0A084VRG8_ANOSI</name>
<proteinExistence type="predicted"/>
<keyword evidence="4" id="KW-1185">Reference proteome</keyword>
<dbReference type="EMBL" id="KE525026">
    <property type="protein sequence ID" value="KFB40562.1"/>
    <property type="molecule type" value="Genomic_DNA"/>
</dbReference>
<dbReference type="EMBL" id="ATLV01015665">
    <property type="status" value="NOT_ANNOTATED_CDS"/>
    <property type="molecule type" value="Genomic_DNA"/>
</dbReference>
<feature type="compositionally biased region" description="Polar residues" evidence="1">
    <location>
        <begin position="1"/>
        <end position="10"/>
    </location>
</feature>
<evidence type="ECO:0000313" key="3">
    <source>
        <dbReference type="EnsemblMetazoa" id="ASIC008079-PA"/>
    </source>
</evidence>
<dbReference type="OrthoDB" id="7743409at2759"/>
<dbReference type="VEuPathDB" id="VectorBase:ASIC008079"/>
<dbReference type="Proteomes" id="UP000030765">
    <property type="component" value="Unassembled WGS sequence"/>
</dbReference>
<gene>
    <name evidence="2" type="ORF">ZHAS_00008079</name>
</gene>
<evidence type="ECO:0000256" key="1">
    <source>
        <dbReference type="SAM" id="MobiDB-lite"/>
    </source>
</evidence>
<reference evidence="3" key="2">
    <citation type="submission" date="2020-05" db="UniProtKB">
        <authorList>
            <consortium name="EnsemblMetazoa"/>
        </authorList>
    </citation>
    <scope>IDENTIFICATION</scope>
</reference>
<dbReference type="VEuPathDB" id="VectorBase:ASIS018064"/>
<sequence>MALSLESSETAPDVAEEPLDGAGRVASRRHWDAHDFHRTHDQLLRYMSTTSERFYDIVLGVLQVLESQARQEVQRARLQLEATQLATDGSDEELST</sequence>
<dbReference type="AlphaFoldDB" id="A0A084VRG8"/>
<feature type="region of interest" description="Disordered" evidence="1">
    <location>
        <begin position="1"/>
        <end position="24"/>
    </location>
</feature>
<dbReference type="EnsemblMetazoa" id="ASIC008079-RA">
    <property type="protein sequence ID" value="ASIC008079-PA"/>
    <property type="gene ID" value="ASIC008079"/>
</dbReference>
<evidence type="ECO:0000313" key="2">
    <source>
        <dbReference type="EMBL" id="KFB40562.1"/>
    </source>
</evidence>
<evidence type="ECO:0000313" key="4">
    <source>
        <dbReference type="Proteomes" id="UP000030765"/>
    </source>
</evidence>
<accession>A0A084VRG8</accession>
<reference evidence="2 4" key="1">
    <citation type="journal article" date="2014" name="BMC Genomics">
        <title>Genome sequence of Anopheles sinensis provides insight into genetics basis of mosquito competence for malaria parasites.</title>
        <authorList>
            <person name="Zhou D."/>
            <person name="Zhang D."/>
            <person name="Ding G."/>
            <person name="Shi L."/>
            <person name="Hou Q."/>
            <person name="Ye Y."/>
            <person name="Xu Y."/>
            <person name="Zhou H."/>
            <person name="Xiong C."/>
            <person name="Li S."/>
            <person name="Yu J."/>
            <person name="Hong S."/>
            <person name="Yu X."/>
            <person name="Zou P."/>
            <person name="Chen C."/>
            <person name="Chang X."/>
            <person name="Wang W."/>
            <person name="Lv Y."/>
            <person name="Sun Y."/>
            <person name="Ma L."/>
            <person name="Shen B."/>
            <person name="Zhu C."/>
        </authorList>
    </citation>
    <scope>NUCLEOTIDE SEQUENCE [LARGE SCALE GENOMIC DNA]</scope>
</reference>